<sequence>MGKGHSFQSRTAWPGLVTELKSPAPSDSASTSPTWCSAGYAATGPGRAGTRFPNDPEFTANPVNADGHSTTVSGVGEFVHATALPAMDPDLIARAIVRFAAGYDVAAEVTTAGATVGRDAAIIVPPKDGWVVVDWPRFATYADRAGGRLSAEFGVVASSIDIYDSDLWCHIAYDAGCPVDHFASDPREVVADPAQLPEARRRWQGDADVLGDLFDRPPATIAPYFVNPYTFTFRLFRRFLAPHDGKAFPDDHSPLEDTWVVTDFWRRLGIPYPDAPAEDWPSYPAVVFSGTFPPEASHD</sequence>
<comment type="caution">
    <text evidence="2">The sequence shown here is derived from an EMBL/GenBank/DDBJ whole genome shotgun (WGS) entry which is preliminary data.</text>
</comment>
<feature type="compositionally biased region" description="Low complexity" evidence="1">
    <location>
        <begin position="22"/>
        <end position="34"/>
    </location>
</feature>
<keyword evidence="3" id="KW-1185">Reference proteome</keyword>
<feature type="compositionally biased region" description="Polar residues" evidence="1">
    <location>
        <begin position="1"/>
        <end position="11"/>
    </location>
</feature>
<gene>
    <name evidence="2" type="ORF">Aco04nite_76240</name>
</gene>
<reference evidence="2" key="1">
    <citation type="submission" date="2021-03" db="EMBL/GenBank/DDBJ databases">
        <title>Whole genome shotgun sequence of Actinoplanes consettensis NBRC 14913.</title>
        <authorList>
            <person name="Komaki H."/>
            <person name="Tamura T."/>
        </authorList>
    </citation>
    <scope>NUCLEOTIDE SEQUENCE</scope>
    <source>
        <strain evidence="2">NBRC 14913</strain>
    </source>
</reference>
<dbReference type="Proteomes" id="UP000680865">
    <property type="component" value="Unassembled WGS sequence"/>
</dbReference>
<dbReference type="AlphaFoldDB" id="A0A919T1J4"/>
<accession>A0A919T1J4</accession>
<proteinExistence type="predicted"/>
<feature type="region of interest" description="Disordered" evidence="1">
    <location>
        <begin position="1"/>
        <end position="34"/>
    </location>
</feature>
<dbReference type="EMBL" id="BOQP01000046">
    <property type="protein sequence ID" value="GIM81371.1"/>
    <property type="molecule type" value="Genomic_DNA"/>
</dbReference>
<evidence type="ECO:0000313" key="3">
    <source>
        <dbReference type="Proteomes" id="UP000680865"/>
    </source>
</evidence>
<name>A0A919T1J4_9ACTN</name>
<evidence type="ECO:0000313" key="2">
    <source>
        <dbReference type="EMBL" id="GIM81371.1"/>
    </source>
</evidence>
<evidence type="ECO:0000256" key="1">
    <source>
        <dbReference type="SAM" id="MobiDB-lite"/>
    </source>
</evidence>
<organism evidence="2 3">
    <name type="scientific">Winogradskya consettensis</name>
    <dbReference type="NCBI Taxonomy" id="113560"/>
    <lineage>
        <taxon>Bacteria</taxon>
        <taxon>Bacillati</taxon>
        <taxon>Actinomycetota</taxon>
        <taxon>Actinomycetes</taxon>
        <taxon>Micromonosporales</taxon>
        <taxon>Micromonosporaceae</taxon>
        <taxon>Winogradskya</taxon>
    </lineage>
</organism>
<protein>
    <submittedName>
        <fullName evidence="2">Uncharacterized protein</fullName>
    </submittedName>
</protein>